<evidence type="ECO:0000313" key="2">
    <source>
        <dbReference type="EMBL" id="KPM42260.1"/>
    </source>
</evidence>
<feature type="region of interest" description="Disordered" evidence="1">
    <location>
        <begin position="202"/>
        <end position="226"/>
    </location>
</feature>
<dbReference type="AlphaFoldDB" id="A0A0N8H7N4"/>
<dbReference type="EMBL" id="LKCW01000051">
    <property type="protein sequence ID" value="KPM42260.1"/>
    <property type="molecule type" value="Genomic_DNA"/>
</dbReference>
<dbReference type="STRING" id="78410.A0A0N8H7N4"/>
<evidence type="ECO:0000313" key="3">
    <source>
        <dbReference type="Proteomes" id="UP000050424"/>
    </source>
</evidence>
<proteinExistence type="predicted"/>
<gene>
    <name evidence="2" type="ORF">AK830_g4291</name>
</gene>
<keyword evidence="3" id="KW-1185">Reference proteome</keyword>
<evidence type="ECO:0000256" key="1">
    <source>
        <dbReference type="SAM" id="MobiDB-lite"/>
    </source>
</evidence>
<organism evidence="2 3">
    <name type="scientific">Neonectria ditissima</name>
    <dbReference type="NCBI Taxonomy" id="78410"/>
    <lineage>
        <taxon>Eukaryota</taxon>
        <taxon>Fungi</taxon>
        <taxon>Dikarya</taxon>
        <taxon>Ascomycota</taxon>
        <taxon>Pezizomycotina</taxon>
        <taxon>Sordariomycetes</taxon>
        <taxon>Hypocreomycetidae</taxon>
        <taxon>Hypocreales</taxon>
        <taxon>Nectriaceae</taxon>
        <taxon>Neonectria</taxon>
    </lineage>
</organism>
<dbReference type="Proteomes" id="UP000050424">
    <property type="component" value="Unassembled WGS sequence"/>
</dbReference>
<dbReference type="OrthoDB" id="5419928at2759"/>
<protein>
    <submittedName>
        <fullName evidence="2">Uncharacterized protein</fullName>
    </submittedName>
</protein>
<accession>A0A0N8H7N4</accession>
<reference evidence="2 3" key="1">
    <citation type="submission" date="2015-09" db="EMBL/GenBank/DDBJ databases">
        <title>Draft genome of a European isolate of the apple canker pathogen Neonectria ditissima.</title>
        <authorList>
            <person name="Gomez-Cortecero A."/>
            <person name="Harrison R.J."/>
            <person name="Armitage A.D."/>
        </authorList>
    </citation>
    <scope>NUCLEOTIDE SEQUENCE [LARGE SCALE GENOMIC DNA]</scope>
    <source>
        <strain evidence="2 3">R09/05</strain>
    </source>
</reference>
<sequence length="226" mass="25290">MAIASTEVETAIASVRHIAVMSDAKLAQFMRQHRLPNGDYHLPIDRAQKRSLAQSPTACFRLLDLDDLEARLRQIPDSDDFALRPETQATDRSRSPTPPFDHTRDEIEAYHDLIDDGGRPSYPIYLIRDVLQHPDDYTETLRPWQECLAQIWAEGIFQRQLQSSVSHLPSKITLKDGDNGCITAKAQFAREGCEAPLAERQSRRNSQCGVANPGEVAGASAARGWL</sequence>
<name>A0A0N8H7N4_9HYPO</name>
<comment type="caution">
    <text evidence="2">The sequence shown here is derived from an EMBL/GenBank/DDBJ whole genome shotgun (WGS) entry which is preliminary data.</text>
</comment>
<feature type="region of interest" description="Disordered" evidence="1">
    <location>
        <begin position="79"/>
        <end position="103"/>
    </location>
</feature>